<gene>
    <name evidence="1" type="ORF">Pint_22411</name>
</gene>
<sequence>MADWGSNQKLSASPRLFWFVGWCSTAVKFTEFNAASVFPPLDFRIPQSMHLPPDDSVVLKRFVFESSKIAELKAKASGPMVLQPTPVEALTALIWKYLISVSILTKGFPRL</sequence>
<name>A0ACC0YH67_9ROSI</name>
<dbReference type="Proteomes" id="UP001163603">
    <property type="component" value="Chromosome 6"/>
</dbReference>
<protein>
    <submittedName>
        <fullName evidence="1">Uncharacterized protein</fullName>
    </submittedName>
</protein>
<evidence type="ECO:0000313" key="1">
    <source>
        <dbReference type="EMBL" id="KAJ0037609.1"/>
    </source>
</evidence>
<dbReference type="EMBL" id="CM047741">
    <property type="protein sequence ID" value="KAJ0037609.1"/>
    <property type="molecule type" value="Genomic_DNA"/>
</dbReference>
<evidence type="ECO:0000313" key="2">
    <source>
        <dbReference type="Proteomes" id="UP001163603"/>
    </source>
</evidence>
<organism evidence="1 2">
    <name type="scientific">Pistacia integerrima</name>
    <dbReference type="NCBI Taxonomy" id="434235"/>
    <lineage>
        <taxon>Eukaryota</taxon>
        <taxon>Viridiplantae</taxon>
        <taxon>Streptophyta</taxon>
        <taxon>Embryophyta</taxon>
        <taxon>Tracheophyta</taxon>
        <taxon>Spermatophyta</taxon>
        <taxon>Magnoliopsida</taxon>
        <taxon>eudicotyledons</taxon>
        <taxon>Gunneridae</taxon>
        <taxon>Pentapetalae</taxon>
        <taxon>rosids</taxon>
        <taxon>malvids</taxon>
        <taxon>Sapindales</taxon>
        <taxon>Anacardiaceae</taxon>
        <taxon>Pistacia</taxon>
    </lineage>
</organism>
<accession>A0ACC0YH67</accession>
<proteinExistence type="predicted"/>
<keyword evidence="2" id="KW-1185">Reference proteome</keyword>
<reference evidence="2" key="1">
    <citation type="journal article" date="2023" name="G3 (Bethesda)">
        <title>Genome assembly and association tests identify interacting loci associated with vigor, precocity, and sex in interspecific pistachio rootstocks.</title>
        <authorList>
            <person name="Palmer W."/>
            <person name="Jacygrad E."/>
            <person name="Sagayaradj S."/>
            <person name="Cavanaugh K."/>
            <person name="Han R."/>
            <person name="Bertier L."/>
            <person name="Beede B."/>
            <person name="Kafkas S."/>
            <person name="Golino D."/>
            <person name="Preece J."/>
            <person name="Michelmore R."/>
        </authorList>
    </citation>
    <scope>NUCLEOTIDE SEQUENCE [LARGE SCALE GENOMIC DNA]</scope>
</reference>
<comment type="caution">
    <text evidence="1">The sequence shown here is derived from an EMBL/GenBank/DDBJ whole genome shotgun (WGS) entry which is preliminary data.</text>
</comment>